<dbReference type="Proteomes" id="UP001152755">
    <property type="component" value="Unassembled WGS sequence"/>
</dbReference>
<feature type="region of interest" description="Disordered" evidence="1">
    <location>
        <begin position="395"/>
        <end position="459"/>
    </location>
</feature>
<evidence type="ECO:0008006" key="4">
    <source>
        <dbReference type="Google" id="ProtNLM"/>
    </source>
</evidence>
<dbReference type="EMBL" id="JANRHA010000003">
    <property type="protein sequence ID" value="MDG3014166.1"/>
    <property type="molecule type" value="Genomic_DNA"/>
</dbReference>
<protein>
    <recommendedName>
        <fullName evidence="4">PPE family domain-containing protein</fullName>
    </recommendedName>
</protein>
<feature type="compositionally biased region" description="Low complexity" evidence="1">
    <location>
        <begin position="298"/>
        <end position="307"/>
    </location>
</feature>
<gene>
    <name evidence="2" type="ORF">NVS88_06310</name>
</gene>
<proteinExistence type="predicted"/>
<feature type="region of interest" description="Disordered" evidence="1">
    <location>
        <begin position="267"/>
        <end position="360"/>
    </location>
</feature>
<feature type="compositionally biased region" description="Gly residues" evidence="1">
    <location>
        <begin position="347"/>
        <end position="360"/>
    </location>
</feature>
<feature type="compositionally biased region" description="Gly residues" evidence="1">
    <location>
        <begin position="308"/>
        <end position="327"/>
    </location>
</feature>
<evidence type="ECO:0000256" key="1">
    <source>
        <dbReference type="SAM" id="MobiDB-lite"/>
    </source>
</evidence>
<accession>A0A9X4RGM1</accession>
<evidence type="ECO:0000313" key="2">
    <source>
        <dbReference type="EMBL" id="MDG3014166.1"/>
    </source>
</evidence>
<dbReference type="RefSeq" id="WP_332519457.1">
    <property type="nucleotide sequence ID" value="NZ_JANRHA010000003.1"/>
</dbReference>
<keyword evidence="3" id="KW-1185">Reference proteome</keyword>
<feature type="compositionally biased region" description="Gly residues" evidence="1">
    <location>
        <begin position="395"/>
        <end position="420"/>
    </location>
</feature>
<reference evidence="2" key="1">
    <citation type="submission" date="2022-08" db="EMBL/GenBank/DDBJ databases">
        <title>Genome analysis of Corynebacteriales strain.</title>
        <authorList>
            <person name="Lee S.D."/>
        </authorList>
    </citation>
    <scope>NUCLEOTIDE SEQUENCE</scope>
    <source>
        <strain evidence="2">D3-21</strain>
    </source>
</reference>
<organism evidence="2 3">
    <name type="scientific">Speluncibacter jeojiensis</name>
    <dbReference type="NCBI Taxonomy" id="2710754"/>
    <lineage>
        <taxon>Bacteria</taxon>
        <taxon>Bacillati</taxon>
        <taxon>Actinomycetota</taxon>
        <taxon>Actinomycetes</taxon>
        <taxon>Mycobacteriales</taxon>
        <taxon>Speluncibacteraceae</taxon>
        <taxon>Speluncibacter</taxon>
    </lineage>
</organism>
<feature type="compositionally biased region" description="Low complexity" evidence="1">
    <location>
        <begin position="268"/>
        <end position="287"/>
    </location>
</feature>
<evidence type="ECO:0000313" key="3">
    <source>
        <dbReference type="Proteomes" id="UP001152755"/>
    </source>
</evidence>
<comment type="caution">
    <text evidence="2">The sequence shown here is derived from an EMBL/GenBank/DDBJ whole genome shotgun (WGS) entry which is preliminary data.</text>
</comment>
<feature type="region of interest" description="Disordered" evidence="1">
    <location>
        <begin position="1"/>
        <end position="39"/>
    </location>
</feature>
<sequence>MLLGGNGGASPSESPMPLIPGISTTTAAPEAPSLEGGAGELPRWASLFPGVSPAEQELDRLAHNESLMAQGAYGGTDGAYVTVFENFQGWTHQRIFDAVGELDSTATDSVARGWTTLAAAADELLMKAFTKIQSTIGAEWEGDGATAAAQAVTAFANSGHSFTQGMRATALKIESAAVTTDAVKAQVPVPATPAADILMITSPQSAQMMAEEERQRAILAMQTTYVPGFTQAGTGVPLLAPPHNAVNGFSMPGTAGMTGGSGGGPVGINGVYQGDSFDGGAPVDPAGAGSGAPGAGSDGPADAYRAPGPGGGGDAEGGLQDGFGGMPAGTQSAGLSPADSLGTNRSGSGGSMGSHAGGAGSLGSGSGMGGLGVVVPGVGGGFGGSGGGYDGSSGGSFGGAVPGPGSGSGAGGSTGRGVAGGSVAEEQAATAAAKAARSTSRSVGAMPHGARQNGDDDEEYRPASYLVSAGNGSELIGELPMVVPAVIGAFVEDDR</sequence>
<dbReference type="AlphaFoldDB" id="A0A9X4RGM1"/>
<feature type="compositionally biased region" description="Gly residues" evidence="1">
    <location>
        <begin position="288"/>
        <end position="297"/>
    </location>
</feature>
<name>A0A9X4RGM1_9ACTN</name>
<feature type="compositionally biased region" description="Low complexity" evidence="1">
    <location>
        <begin position="421"/>
        <end position="443"/>
    </location>
</feature>